<dbReference type="EMBL" id="AP023356">
    <property type="protein sequence ID" value="BCJ47757.1"/>
    <property type="molecule type" value="Genomic_DNA"/>
</dbReference>
<dbReference type="Gene3D" id="3.40.50.1820">
    <property type="entry name" value="alpha/beta hydrolase"/>
    <property type="match status" value="1"/>
</dbReference>
<evidence type="ECO:0000313" key="2">
    <source>
        <dbReference type="EMBL" id="BCJ47757.1"/>
    </source>
</evidence>
<dbReference type="GO" id="GO:0016787">
    <property type="term" value="F:hydrolase activity"/>
    <property type="evidence" value="ECO:0007669"/>
    <property type="project" value="UniProtKB-KW"/>
</dbReference>
<dbReference type="InterPro" id="IPR050266">
    <property type="entry name" value="AB_hydrolase_sf"/>
</dbReference>
<dbReference type="PANTHER" id="PTHR43798">
    <property type="entry name" value="MONOACYLGLYCEROL LIPASE"/>
    <property type="match status" value="1"/>
</dbReference>
<sequence>MDIAFTEYDRGRTFLLLHGGAGPASMTGFAGLLAERTRSRVLVPTHPGFAGTVRPGTLASTRDLAAAYVEWLDRLDLSRVTVVGNSFGGWLAAEIALLAGPRVTGAVIVNGVGIEVDGHPIARVAGLAPAELRKLSFHDVTKAPAGPGPGPDVEALIAYAGPAMADPTLLDRLGALDLPVHVIWGESDGIVDVGYGKAYAAAIPGSTFTVLPESGHLPQVETPADLLEVIAGPGRA</sequence>
<accession>A0ABM7M818</accession>
<protein>
    <submittedName>
        <fullName evidence="2">Alpha/beta hydrolase</fullName>
    </submittedName>
</protein>
<organism evidence="2 3">
    <name type="scientific">Actinoplanes ianthinogenes</name>
    <dbReference type="NCBI Taxonomy" id="122358"/>
    <lineage>
        <taxon>Bacteria</taxon>
        <taxon>Bacillati</taxon>
        <taxon>Actinomycetota</taxon>
        <taxon>Actinomycetes</taxon>
        <taxon>Micromonosporales</taxon>
        <taxon>Micromonosporaceae</taxon>
        <taxon>Actinoplanes</taxon>
    </lineage>
</organism>
<gene>
    <name evidence="2" type="ORF">Aiant_84140</name>
</gene>
<keyword evidence="3" id="KW-1185">Reference proteome</keyword>
<dbReference type="SUPFAM" id="SSF53474">
    <property type="entry name" value="alpha/beta-Hydrolases"/>
    <property type="match status" value="1"/>
</dbReference>
<dbReference type="Proteomes" id="UP000676967">
    <property type="component" value="Chromosome"/>
</dbReference>
<dbReference type="PANTHER" id="PTHR43798:SF33">
    <property type="entry name" value="HYDROLASE, PUTATIVE (AFU_ORTHOLOGUE AFUA_2G14860)-RELATED"/>
    <property type="match status" value="1"/>
</dbReference>
<keyword evidence="2" id="KW-0378">Hydrolase</keyword>
<proteinExistence type="predicted"/>
<evidence type="ECO:0000313" key="3">
    <source>
        <dbReference type="Proteomes" id="UP000676967"/>
    </source>
</evidence>
<name>A0ABM7M818_9ACTN</name>
<feature type="domain" description="AB hydrolase-1" evidence="1">
    <location>
        <begin position="14"/>
        <end position="228"/>
    </location>
</feature>
<dbReference type="InterPro" id="IPR000073">
    <property type="entry name" value="AB_hydrolase_1"/>
</dbReference>
<dbReference type="Pfam" id="PF12697">
    <property type="entry name" value="Abhydrolase_6"/>
    <property type="match status" value="1"/>
</dbReference>
<evidence type="ECO:0000259" key="1">
    <source>
        <dbReference type="Pfam" id="PF12697"/>
    </source>
</evidence>
<reference evidence="2 3" key="1">
    <citation type="submission" date="2020-08" db="EMBL/GenBank/DDBJ databases">
        <title>Whole genome shotgun sequence of Actinoplanes ianthinogenes NBRC 13996.</title>
        <authorList>
            <person name="Komaki H."/>
            <person name="Tamura T."/>
        </authorList>
    </citation>
    <scope>NUCLEOTIDE SEQUENCE [LARGE SCALE GENOMIC DNA]</scope>
    <source>
        <strain evidence="2 3">NBRC 13996</strain>
    </source>
</reference>
<dbReference type="InterPro" id="IPR029058">
    <property type="entry name" value="AB_hydrolase_fold"/>
</dbReference>
<dbReference type="RefSeq" id="WP_189330125.1">
    <property type="nucleotide sequence ID" value="NZ_AP023356.1"/>
</dbReference>